<gene>
    <name evidence="2" type="ORF">A4A49_60599</name>
</gene>
<dbReference type="SMART" id="SM00256">
    <property type="entry name" value="FBOX"/>
    <property type="match status" value="1"/>
</dbReference>
<dbReference type="InterPro" id="IPR006527">
    <property type="entry name" value="F-box-assoc_dom_typ1"/>
</dbReference>
<dbReference type="InterPro" id="IPR017451">
    <property type="entry name" value="F-box-assoc_interact_dom"/>
</dbReference>
<proteinExistence type="predicted"/>
<organism evidence="2 3">
    <name type="scientific">Nicotiana attenuata</name>
    <name type="common">Coyote tobacco</name>
    <dbReference type="NCBI Taxonomy" id="49451"/>
    <lineage>
        <taxon>Eukaryota</taxon>
        <taxon>Viridiplantae</taxon>
        <taxon>Streptophyta</taxon>
        <taxon>Embryophyta</taxon>
        <taxon>Tracheophyta</taxon>
        <taxon>Spermatophyta</taxon>
        <taxon>Magnoliopsida</taxon>
        <taxon>eudicotyledons</taxon>
        <taxon>Gunneridae</taxon>
        <taxon>Pentapetalae</taxon>
        <taxon>asterids</taxon>
        <taxon>lamiids</taxon>
        <taxon>Solanales</taxon>
        <taxon>Solanaceae</taxon>
        <taxon>Nicotianoideae</taxon>
        <taxon>Nicotianeae</taxon>
        <taxon>Nicotiana</taxon>
    </lineage>
</organism>
<dbReference type="PANTHER" id="PTHR31672:SF13">
    <property type="entry name" value="F-BOX PROTEIN CPR30-LIKE"/>
    <property type="match status" value="1"/>
</dbReference>
<dbReference type="OMA" id="GESWIVF"/>
<dbReference type="Pfam" id="PF00646">
    <property type="entry name" value="F-box"/>
    <property type="match status" value="1"/>
</dbReference>
<dbReference type="Gramene" id="OIS97340">
    <property type="protein sequence ID" value="OIS97340"/>
    <property type="gene ID" value="A4A49_60599"/>
</dbReference>
<name>A0A1J6HWX6_NICAT</name>
<keyword evidence="3" id="KW-1185">Reference proteome</keyword>
<feature type="domain" description="F-box" evidence="1">
    <location>
        <begin position="6"/>
        <end position="46"/>
    </location>
</feature>
<evidence type="ECO:0000259" key="1">
    <source>
        <dbReference type="SMART" id="SM00256"/>
    </source>
</evidence>
<dbReference type="EMBL" id="MJEQ01037193">
    <property type="protein sequence ID" value="OIS97340.1"/>
    <property type="molecule type" value="Genomic_DNA"/>
</dbReference>
<dbReference type="InterPro" id="IPR050796">
    <property type="entry name" value="SCF_F-box_component"/>
</dbReference>
<evidence type="ECO:0000313" key="3">
    <source>
        <dbReference type="Proteomes" id="UP000187609"/>
    </source>
</evidence>
<dbReference type="STRING" id="49451.A0A1J6HWX6"/>
<comment type="caution">
    <text evidence="2">The sequence shown here is derived from an EMBL/GenBank/DDBJ whole genome shotgun (WGS) entry which is preliminary data.</text>
</comment>
<dbReference type="SUPFAM" id="SSF81383">
    <property type="entry name" value="F-box domain"/>
    <property type="match status" value="1"/>
</dbReference>
<dbReference type="AlphaFoldDB" id="A0A1J6HWX6"/>
<feature type="non-terminal residue" evidence="2">
    <location>
        <position position="1"/>
    </location>
</feature>
<evidence type="ECO:0000313" key="2">
    <source>
        <dbReference type="EMBL" id="OIS97340.1"/>
    </source>
</evidence>
<dbReference type="PANTHER" id="PTHR31672">
    <property type="entry name" value="BNACNNG10540D PROTEIN"/>
    <property type="match status" value="1"/>
</dbReference>
<dbReference type="Proteomes" id="UP000187609">
    <property type="component" value="Unassembled WGS sequence"/>
</dbReference>
<dbReference type="NCBIfam" id="TIGR01640">
    <property type="entry name" value="F_box_assoc_1"/>
    <property type="match status" value="1"/>
</dbReference>
<dbReference type="Pfam" id="PF07734">
    <property type="entry name" value="FBA_1"/>
    <property type="match status" value="1"/>
</dbReference>
<dbReference type="InterPro" id="IPR001810">
    <property type="entry name" value="F-box_dom"/>
</dbReference>
<reference evidence="2" key="1">
    <citation type="submission" date="2016-11" db="EMBL/GenBank/DDBJ databases">
        <title>The genome of Nicotiana attenuata.</title>
        <authorList>
            <person name="Xu S."/>
            <person name="Brockmoeller T."/>
            <person name="Gaquerel E."/>
            <person name="Navarro A."/>
            <person name="Kuhl H."/>
            <person name="Gase K."/>
            <person name="Ling Z."/>
            <person name="Zhou W."/>
            <person name="Kreitzer C."/>
            <person name="Stanke M."/>
            <person name="Tang H."/>
            <person name="Lyons E."/>
            <person name="Pandey P."/>
            <person name="Pandey S.P."/>
            <person name="Timmermann B."/>
            <person name="Baldwin I.T."/>
        </authorList>
    </citation>
    <scope>NUCLEOTIDE SEQUENCE [LARGE SCALE GENOMIC DNA]</scope>
    <source>
        <strain evidence="2">UT</strain>
    </source>
</reference>
<accession>A0A1J6HWX6</accession>
<sequence length="304" mass="34411">AVGIHFQVDIIMEILSRLPVLSLLQFKCVSKFWKAFISDCYFKMKHLSHAKNDQNSQKFLTSQMCMDKDDMFNFYRSSLSSVQVVEDEQKLDCPSSCKPVNCMLFCCCDGLVLLAVCDRLVEHLLLWNPSTRESILLPHPESPLIDCVFGMGYDATSDDYKILTVNLNRIRPGISAEILALKSGSWRKNGKYPTGSHDVCGFMDCGTDSLAFVHGAFHWLGLSLYYTILSFDISNEVYGEIPLLERINGEDTTQKFNHISKGKNIVEPSNDDTYRRDVDLATATHVQEEVLMDILSRLPVQSLL</sequence>
<dbReference type="InterPro" id="IPR036047">
    <property type="entry name" value="F-box-like_dom_sf"/>
</dbReference>
<protein>
    <submittedName>
        <fullName evidence="2">F-boxkelch-repeat protein</fullName>
    </submittedName>
</protein>